<evidence type="ECO:0000256" key="1">
    <source>
        <dbReference type="SAM" id="SignalP"/>
    </source>
</evidence>
<evidence type="ECO:0000313" key="5">
    <source>
        <dbReference type="Proteomes" id="UP000560658"/>
    </source>
</evidence>
<reference evidence="4" key="1">
    <citation type="submission" date="2020-08" db="EMBL/GenBank/DDBJ databases">
        <title>Genomic Encyclopedia of Type Strains, Phase IV (KMG-IV): sequencing the most valuable type-strain genomes for metagenomic binning, comparative biology and taxonomic classification.</title>
        <authorList>
            <person name="Goeker M."/>
        </authorList>
    </citation>
    <scope>NUCLEOTIDE SEQUENCE [LARGE SCALE GENOMIC DNA]</scope>
    <source>
        <strain evidence="4">DSM 105720</strain>
    </source>
</reference>
<evidence type="ECO:0000259" key="2">
    <source>
        <dbReference type="Pfam" id="PF18370"/>
    </source>
</evidence>
<keyword evidence="1" id="KW-0732">Signal</keyword>
<comment type="caution">
    <text evidence="4">The sequence shown here is derived from an EMBL/GenBank/DDBJ whole genome shotgun (WGS) entry which is preliminary data.</text>
</comment>
<dbReference type="Pfam" id="PF21348">
    <property type="entry name" value="RGL11_C"/>
    <property type="match status" value="1"/>
</dbReference>
<organism evidence="4 5">
    <name type="scientific">Bacteroides reticulotermitis</name>
    <dbReference type="NCBI Taxonomy" id="1133319"/>
    <lineage>
        <taxon>Bacteria</taxon>
        <taxon>Pseudomonadati</taxon>
        <taxon>Bacteroidota</taxon>
        <taxon>Bacteroidia</taxon>
        <taxon>Bacteroidales</taxon>
        <taxon>Bacteroidaceae</taxon>
        <taxon>Bacteroides</taxon>
    </lineage>
</organism>
<evidence type="ECO:0000313" key="4">
    <source>
        <dbReference type="EMBL" id="MBB4044249.1"/>
    </source>
</evidence>
<feature type="signal peptide" evidence="1">
    <location>
        <begin position="1"/>
        <end position="23"/>
    </location>
</feature>
<dbReference type="InterPro" id="IPR041624">
    <property type="entry name" value="RGI_lyase"/>
</dbReference>
<dbReference type="EC" id="4.2.2.23" evidence="4"/>
<dbReference type="EMBL" id="JACIER010000007">
    <property type="protein sequence ID" value="MBB4044249.1"/>
    <property type="molecule type" value="Genomic_DNA"/>
</dbReference>
<accession>A0A840D0B1</accession>
<dbReference type="AlphaFoldDB" id="A0A840D0B1"/>
<dbReference type="PANTHER" id="PTHR43118">
    <property type="entry name" value="RHAMNOGALACTURONAN LYASE (EUROFUNG)"/>
    <property type="match status" value="1"/>
</dbReference>
<dbReference type="SUPFAM" id="SSF69318">
    <property type="entry name" value="Integrin alpha N-terminal domain"/>
    <property type="match status" value="1"/>
</dbReference>
<name>A0A840D0B1_9BACE</name>
<proteinExistence type="predicted"/>
<feature type="domain" description="Rhamnogalacturonan I lyase beta-sheet" evidence="2">
    <location>
        <begin position="72"/>
        <end position="130"/>
    </location>
</feature>
<dbReference type="PROSITE" id="PS51257">
    <property type="entry name" value="PROKAR_LIPOPROTEIN"/>
    <property type="match status" value="1"/>
</dbReference>
<dbReference type="InterPro" id="IPR013783">
    <property type="entry name" value="Ig-like_fold"/>
</dbReference>
<dbReference type="InterPro" id="IPR028994">
    <property type="entry name" value="Integrin_alpha_N"/>
</dbReference>
<dbReference type="Gene3D" id="2.60.40.10">
    <property type="entry name" value="Immunoglobulins"/>
    <property type="match status" value="1"/>
</dbReference>
<dbReference type="PANTHER" id="PTHR43118:SF1">
    <property type="entry name" value="RHAMNOGALACTURONAN LYASE (EUROFUNG)"/>
    <property type="match status" value="1"/>
</dbReference>
<gene>
    <name evidence="4" type="ORF">GGR06_002040</name>
</gene>
<dbReference type="GO" id="GO:0102210">
    <property type="term" value="F:rhamnogalacturonan endolyase activity"/>
    <property type="evidence" value="ECO:0007669"/>
    <property type="project" value="UniProtKB-EC"/>
</dbReference>
<evidence type="ECO:0000259" key="3">
    <source>
        <dbReference type="Pfam" id="PF21348"/>
    </source>
</evidence>
<keyword evidence="5" id="KW-1185">Reference proteome</keyword>
<keyword evidence="4" id="KW-0456">Lyase</keyword>
<dbReference type="RefSeq" id="WP_183208490.1">
    <property type="nucleotide sequence ID" value="NZ_JACIER010000007.1"/>
</dbReference>
<protein>
    <submittedName>
        <fullName evidence="4">Rhamnogalacturonan endolyase</fullName>
        <ecNumber evidence="4">4.2.2.23</ecNumber>
    </submittedName>
</protein>
<dbReference type="Proteomes" id="UP000560658">
    <property type="component" value="Unassembled WGS sequence"/>
</dbReference>
<dbReference type="InterPro" id="IPR034641">
    <property type="entry name" value="RGL11"/>
</dbReference>
<feature type="chain" id="PRO_5032629265" evidence="1">
    <location>
        <begin position="24"/>
        <end position="689"/>
    </location>
</feature>
<feature type="domain" description="Rhamnogalacturonan lyase family 11 C-terminal" evidence="3">
    <location>
        <begin position="164"/>
        <end position="689"/>
    </location>
</feature>
<dbReference type="InterPro" id="IPR049366">
    <property type="entry name" value="RGL11_C"/>
</dbReference>
<dbReference type="Pfam" id="PF18370">
    <property type="entry name" value="RGI_lyase"/>
    <property type="match status" value="1"/>
</dbReference>
<sequence length="689" mass="75561">MKHLRYLSAMALAALVLACTDEAMPTPSGGTDAVDPGENTEAIVPTTISRAMWVSYDPAPRSTKGHTSGFKSALISWRLLRTDPSTIAFDIYKRENGGSEVKLNTSPISHATCWSDANVNATVTNIYRVTQSGSNETLCEYEFTAEMAKTFHRAIRLNATVPNAALVYEANDAQVGDVDGDGEMEIILKRQPYDGANQGGWREGTTLLEAYKLDGTFLWQIDMGVNIRSGSHYTSFVVYDFNGDGKCEVALRTSEGTRFGDGKQITDASGKVNDYRLTDPNGKGWYSGRSLYSTAGLIFDGPEYISVVNGATGAEISRTNNIPRGGTGTNWERAKYWHEYWGDDYGNRMDRFFIGVAYLDGVPRDGVRTANPSLIITRGIYKNWQVWALDLNGSELTKRWAFDTNSGTNTVAQSMGSHSFRVADLNGDGYDEILYGSAAISHTGKLLYCTKNGHGDALHVGKFAPSRPGLQIVACFEEQNNYAVSGQGYGCTVMDAATGQFLFGHGAGNSGDVGRCLVADIDPESPGCEYWSSLGTGVYSCETGALVSTVMPTYKGGGNSYNNAVYWTGSLTRQMLDDVMIQSYKPSAPWHPELNNWTRVLTFSYYGGGVSSNNSSKSNPCYYGDFLGDYREEVIYRSSDNASIYLFSTNHPTEHRFVQLMDDHTYDMSQALQNIGYNQPTHLGYYIGE</sequence>